<dbReference type="NCBIfam" id="TIGR01488">
    <property type="entry name" value="HAD-SF-IB"/>
    <property type="match status" value="1"/>
</dbReference>
<evidence type="ECO:0000256" key="8">
    <source>
        <dbReference type="ARBA" id="ARBA00023299"/>
    </source>
</evidence>
<keyword evidence="4" id="KW-0028">Amino-acid biosynthesis</keyword>
<keyword evidence="6" id="KW-0378">Hydrolase</keyword>
<dbReference type="GO" id="GO:0005737">
    <property type="term" value="C:cytoplasm"/>
    <property type="evidence" value="ECO:0007669"/>
    <property type="project" value="TreeGrafter"/>
</dbReference>
<dbReference type="GO" id="GO:0000287">
    <property type="term" value="F:magnesium ion binding"/>
    <property type="evidence" value="ECO:0007669"/>
    <property type="project" value="TreeGrafter"/>
</dbReference>
<dbReference type="AlphaFoldDB" id="A0A1G9LQN1"/>
<dbReference type="Proteomes" id="UP000199759">
    <property type="component" value="Unassembled WGS sequence"/>
</dbReference>
<accession>A0A1G9LQN1</accession>
<dbReference type="PANTHER" id="PTHR43344:SF2">
    <property type="entry name" value="PHOSPHOSERINE PHOSPHATASE"/>
    <property type="match status" value="1"/>
</dbReference>
<dbReference type="Gene3D" id="1.10.150.210">
    <property type="entry name" value="Phosphoserine phosphatase, domain 2"/>
    <property type="match status" value="1"/>
</dbReference>
<dbReference type="EMBL" id="FNHG01000001">
    <property type="protein sequence ID" value="SDL64260.1"/>
    <property type="molecule type" value="Genomic_DNA"/>
</dbReference>
<keyword evidence="7" id="KW-0460">Magnesium</keyword>
<comment type="catalytic activity">
    <reaction evidence="10">
        <text>O-phospho-D-serine + H2O = D-serine + phosphate</text>
        <dbReference type="Rhea" id="RHEA:24873"/>
        <dbReference type="ChEBI" id="CHEBI:15377"/>
        <dbReference type="ChEBI" id="CHEBI:35247"/>
        <dbReference type="ChEBI" id="CHEBI:43474"/>
        <dbReference type="ChEBI" id="CHEBI:58680"/>
        <dbReference type="EC" id="3.1.3.3"/>
    </reaction>
</comment>
<gene>
    <name evidence="11" type="ORF">SAMN04488568_101168</name>
</gene>
<evidence type="ECO:0000256" key="6">
    <source>
        <dbReference type="ARBA" id="ARBA00022801"/>
    </source>
</evidence>
<organism evidence="11 12">
    <name type="scientific">Maricaulis salignorans</name>
    <dbReference type="NCBI Taxonomy" id="144026"/>
    <lineage>
        <taxon>Bacteria</taxon>
        <taxon>Pseudomonadati</taxon>
        <taxon>Pseudomonadota</taxon>
        <taxon>Alphaproteobacteria</taxon>
        <taxon>Maricaulales</taxon>
        <taxon>Maricaulaceae</taxon>
        <taxon>Maricaulis</taxon>
    </lineage>
</organism>
<proteinExistence type="predicted"/>
<evidence type="ECO:0000313" key="11">
    <source>
        <dbReference type="EMBL" id="SDL64260.1"/>
    </source>
</evidence>
<evidence type="ECO:0000313" key="12">
    <source>
        <dbReference type="Proteomes" id="UP000199759"/>
    </source>
</evidence>
<reference evidence="11 12" key="1">
    <citation type="submission" date="2016-10" db="EMBL/GenBank/DDBJ databases">
        <authorList>
            <person name="de Groot N.N."/>
        </authorList>
    </citation>
    <scope>NUCLEOTIDE SEQUENCE [LARGE SCALE GENOMIC DNA]</scope>
    <source>
        <strain evidence="11 12">DSM 16077</strain>
    </source>
</reference>
<evidence type="ECO:0000256" key="5">
    <source>
        <dbReference type="ARBA" id="ARBA00022723"/>
    </source>
</evidence>
<dbReference type="InterPro" id="IPR050582">
    <property type="entry name" value="HAD-like_SerB"/>
</dbReference>
<comment type="catalytic activity">
    <reaction evidence="9">
        <text>O-phospho-L-serine + H2O = L-serine + phosphate</text>
        <dbReference type="Rhea" id="RHEA:21208"/>
        <dbReference type="ChEBI" id="CHEBI:15377"/>
        <dbReference type="ChEBI" id="CHEBI:33384"/>
        <dbReference type="ChEBI" id="CHEBI:43474"/>
        <dbReference type="ChEBI" id="CHEBI:57524"/>
        <dbReference type="EC" id="3.1.3.3"/>
    </reaction>
</comment>
<evidence type="ECO:0000256" key="7">
    <source>
        <dbReference type="ARBA" id="ARBA00022842"/>
    </source>
</evidence>
<dbReference type="SUPFAM" id="SSF56784">
    <property type="entry name" value="HAD-like"/>
    <property type="match status" value="1"/>
</dbReference>
<sequence>MARLIAFDVDSTLLRVESLDMALEAALSALPDAAGAKKRLHDITNAGMTGRMALRDSLEARLQLAALDRDMVARIAEELRKRVTPGMAALLRQLRAQGDELHAVSGGFADLLEPVLGDLGFGRSEIHANEFVYEGGQVIGLNPDCPLSRNGGKAEILNRISRPAKTTIIIGDGMTDFEAFEQGAADKFIGFGVIAQREVVLAAAEWAGESYVRSVNALASLLKT</sequence>
<dbReference type="EC" id="3.1.3.3" evidence="3"/>
<dbReference type="InterPro" id="IPR036412">
    <property type="entry name" value="HAD-like_sf"/>
</dbReference>
<evidence type="ECO:0000256" key="3">
    <source>
        <dbReference type="ARBA" id="ARBA00012640"/>
    </source>
</evidence>
<keyword evidence="5" id="KW-0479">Metal-binding</keyword>
<keyword evidence="8" id="KW-0718">Serine biosynthesis</keyword>
<dbReference type="Pfam" id="PF12710">
    <property type="entry name" value="HAD"/>
    <property type="match status" value="1"/>
</dbReference>
<evidence type="ECO:0000256" key="10">
    <source>
        <dbReference type="ARBA" id="ARBA00048523"/>
    </source>
</evidence>
<dbReference type="STRING" id="144026.SAMN04488568_101168"/>
<comment type="cofactor">
    <cofactor evidence="1">
        <name>Mg(2+)</name>
        <dbReference type="ChEBI" id="CHEBI:18420"/>
    </cofactor>
</comment>
<protein>
    <recommendedName>
        <fullName evidence="3">phosphoserine phosphatase</fullName>
        <ecNumber evidence="3">3.1.3.3</ecNumber>
    </recommendedName>
</protein>
<dbReference type="GO" id="GO:0006564">
    <property type="term" value="P:L-serine biosynthetic process"/>
    <property type="evidence" value="ECO:0007669"/>
    <property type="project" value="UniProtKB-KW"/>
</dbReference>
<evidence type="ECO:0000256" key="1">
    <source>
        <dbReference type="ARBA" id="ARBA00001946"/>
    </source>
</evidence>
<evidence type="ECO:0000256" key="9">
    <source>
        <dbReference type="ARBA" id="ARBA00048138"/>
    </source>
</evidence>
<keyword evidence="12" id="KW-1185">Reference proteome</keyword>
<name>A0A1G9LQN1_9PROT</name>
<dbReference type="InterPro" id="IPR023214">
    <property type="entry name" value="HAD_sf"/>
</dbReference>
<comment type="pathway">
    <text evidence="2">Amino-acid biosynthesis; L-serine biosynthesis; L-serine from 3-phospho-D-glycerate: step 3/3.</text>
</comment>
<evidence type="ECO:0000256" key="4">
    <source>
        <dbReference type="ARBA" id="ARBA00022605"/>
    </source>
</evidence>
<evidence type="ECO:0000256" key="2">
    <source>
        <dbReference type="ARBA" id="ARBA00005135"/>
    </source>
</evidence>
<dbReference type="Gene3D" id="3.40.50.1000">
    <property type="entry name" value="HAD superfamily/HAD-like"/>
    <property type="match status" value="1"/>
</dbReference>
<dbReference type="PANTHER" id="PTHR43344">
    <property type="entry name" value="PHOSPHOSERINE PHOSPHATASE"/>
    <property type="match status" value="1"/>
</dbReference>
<dbReference type="GO" id="GO:0036424">
    <property type="term" value="F:L-phosphoserine phosphatase activity"/>
    <property type="evidence" value="ECO:0007669"/>
    <property type="project" value="TreeGrafter"/>
</dbReference>
<dbReference type="RefSeq" id="WP_176780184.1">
    <property type="nucleotide sequence ID" value="NZ_FNHG01000001.1"/>
</dbReference>